<keyword evidence="2" id="KW-1185">Reference proteome</keyword>
<sequence>MSRDEALKELSRIAHERAFGGYFASETLIQVGLDALLAGVESESLAMLAGLGRNEELEAPDLFDRVLYELGLVVEVPADARAARWALAYWLAGQMVKGSLDPVVGAFRIWRDVALDFDYPDTLQPLIVCAHTLGDWDENWDVPVEKLKNDTVEAAAYFLTQQPPAEHD</sequence>
<evidence type="ECO:0008006" key="3">
    <source>
        <dbReference type="Google" id="ProtNLM"/>
    </source>
</evidence>
<reference evidence="1 2" key="1">
    <citation type="submission" date="2024-03" db="EMBL/GenBank/DDBJ databases">
        <title>The complete genome of Streptomyces sirii sp.nov.</title>
        <authorList>
            <person name="Zakalyukina Y.V."/>
            <person name="Belik A.R."/>
            <person name="Biryukov M.V."/>
            <person name="Baturina O.A."/>
            <person name="Kabilov M.R."/>
        </authorList>
    </citation>
    <scope>NUCLEOTIDE SEQUENCE [LARGE SCALE GENOMIC DNA]</scope>
    <source>
        <strain evidence="1 2">BP-8</strain>
    </source>
</reference>
<gene>
    <name evidence="1" type="ORF">WAB15_14035</name>
</gene>
<accession>A0ABZ2QP99</accession>
<proteinExistence type="predicted"/>
<dbReference type="Proteomes" id="UP001626628">
    <property type="component" value="Chromosome"/>
</dbReference>
<protein>
    <recommendedName>
        <fullName evidence="3">HEAT repeat domain-containing protein</fullName>
    </recommendedName>
</protein>
<dbReference type="EMBL" id="CP147982">
    <property type="protein sequence ID" value="WXK77028.1"/>
    <property type="molecule type" value="Genomic_DNA"/>
</dbReference>
<name>A0ABZ2QP99_9ACTN</name>
<dbReference type="RefSeq" id="WP_407286453.1">
    <property type="nucleotide sequence ID" value="NZ_CP147982.1"/>
</dbReference>
<evidence type="ECO:0000313" key="1">
    <source>
        <dbReference type="EMBL" id="WXK77028.1"/>
    </source>
</evidence>
<organism evidence="1 2">
    <name type="scientific">Streptomyces sirii</name>
    <dbReference type="NCBI Taxonomy" id="3127701"/>
    <lineage>
        <taxon>Bacteria</taxon>
        <taxon>Bacillati</taxon>
        <taxon>Actinomycetota</taxon>
        <taxon>Actinomycetes</taxon>
        <taxon>Kitasatosporales</taxon>
        <taxon>Streptomycetaceae</taxon>
        <taxon>Streptomyces</taxon>
    </lineage>
</organism>
<evidence type="ECO:0000313" key="2">
    <source>
        <dbReference type="Proteomes" id="UP001626628"/>
    </source>
</evidence>